<dbReference type="AlphaFoldDB" id="T0KPL6"/>
<gene>
    <name evidence="1" type="ORF">CGLO_06298</name>
</gene>
<evidence type="ECO:0000313" key="2">
    <source>
        <dbReference type="Proteomes" id="UP000015530"/>
    </source>
</evidence>
<accession>T0KPL6</accession>
<organism evidence="1 2">
    <name type="scientific">Colletotrichum gloeosporioides (strain Cg-14)</name>
    <name type="common">Anthracnose fungus</name>
    <name type="synonym">Glomerella cingulata</name>
    <dbReference type="NCBI Taxonomy" id="1237896"/>
    <lineage>
        <taxon>Eukaryota</taxon>
        <taxon>Fungi</taxon>
        <taxon>Dikarya</taxon>
        <taxon>Ascomycota</taxon>
        <taxon>Pezizomycotina</taxon>
        <taxon>Sordariomycetes</taxon>
        <taxon>Hypocreomycetidae</taxon>
        <taxon>Glomerellales</taxon>
        <taxon>Glomerellaceae</taxon>
        <taxon>Colletotrichum</taxon>
        <taxon>Colletotrichum gloeosporioides species complex</taxon>
    </lineage>
</organism>
<sequence>MTVAHVRVEPCIWDVIANLLLGDRQHASVTTRNSNFLPTLPYSVLDPSRRPPAVSASNPRARMLLGGTHAPPPRGMWEPFRQTICPSFMQVGKGSSSHPVSHGLQTACWQYPTAAMESKPLSASFVGCDYS</sequence>
<dbReference type="EMBL" id="AMYD01001272">
    <property type="protein sequence ID" value="EQB53929.1"/>
    <property type="molecule type" value="Genomic_DNA"/>
</dbReference>
<dbReference type="HOGENOM" id="CLU_1927434_0_0_1"/>
<dbReference type="Proteomes" id="UP000015530">
    <property type="component" value="Unassembled WGS sequence"/>
</dbReference>
<name>T0KPL6_COLGC</name>
<evidence type="ECO:0000313" key="1">
    <source>
        <dbReference type="EMBL" id="EQB53929.1"/>
    </source>
</evidence>
<comment type="caution">
    <text evidence="1">The sequence shown here is derived from an EMBL/GenBank/DDBJ whole genome shotgun (WGS) entry which is preliminary data.</text>
</comment>
<proteinExistence type="predicted"/>
<protein>
    <submittedName>
        <fullName evidence="1">Uncharacterized protein</fullName>
    </submittedName>
</protein>
<reference evidence="2" key="1">
    <citation type="journal article" date="2013" name="Mol. Plant Microbe Interact.">
        <title>Global aspects of pacC regulation of pathogenicity genes in Colletotrichum gloeosporioides as revealed by transcriptome analysis.</title>
        <authorList>
            <person name="Alkan N."/>
            <person name="Meng X."/>
            <person name="Friedlander G."/>
            <person name="Reuveni E."/>
            <person name="Sukno S."/>
            <person name="Sherman A."/>
            <person name="Thon M."/>
            <person name="Fluhr R."/>
            <person name="Prusky D."/>
        </authorList>
    </citation>
    <scope>NUCLEOTIDE SEQUENCE [LARGE SCALE GENOMIC DNA]</scope>
    <source>
        <strain evidence="2">Cg-14</strain>
    </source>
</reference>